<keyword evidence="2" id="KW-1185">Reference proteome</keyword>
<organism evidence="1 2">
    <name type="scientific">Senna tora</name>
    <dbReference type="NCBI Taxonomy" id="362788"/>
    <lineage>
        <taxon>Eukaryota</taxon>
        <taxon>Viridiplantae</taxon>
        <taxon>Streptophyta</taxon>
        <taxon>Embryophyta</taxon>
        <taxon>Tracheophyta</taxon>
        <taxon>Spermatophyta</taxon>
        <taxon>Magnoliopsida</taxon>
        <taxon>eudicotyledons</taxon>
        <taxon>Gunneridae</taxon>
        <taxon>Pentapetalae</taxon>
        <taxon>rosids</taxon>
        <taxon>fabids</taxon>
        <taxon>Fabales</taxon>
        <taxon>Fabaceae</taxon>
        <taxon>Caesalpinioideae</taxon>
        <taxon>Cassia clade</taxon>
        <taxon>Senna</taxon>
    </lineage>
</organism>
<proteinExistence type="predicted"/>
<sequence>MNGDGGDSGHRRREPRMWHADEERCRWLTANGCCQGVK</sequence>
<protein>
    <submittedName>
        <fullName evidence="1">Uncharacterized protein</fullName>
    </submittedName>
</protein>
<dbReference type="EMBL" id="JAAIUW010000011">
    <property type="protein sequence ID" value="KAF7809594.1"/>
    <property type="molecule type" value="Genomic_DNA"/>
</dbReference>
<dbReference type="AlphaFoldDB" id="A0A834T4T7"/>
<reference evidence="1" key="1">
    <citation type="submission" date="2020-09" db="EMBL/GenBank/DDBJ databases">
        <title>Genome-Enabled Discovery of Anthraquinone Biosynthesis in Senna tora.</title>
        <authorList>
            <person name="Kang S.-H."/>
            <person name="Pandey R.P."/>
            <person name="Lee C.-M."/>
            <person name="Sim J.-S."/>
            <person name="Jeong J.-T."/>
            <person name="Choi B.-S."/>
            <person name="Jung M."/>
            <person name="Ginzburg D."/>
            <person name="Zhao K."/>
            <person name="Won S.Y."/>
            <person name="Oh T.-J."/>
            <person name="Yu Y."/>
            <person name="Kim N.-H."/>
            <person name="Lee O.R."/>
            <person name="Lee T.-H."/>
            <person name="Bashyal P."/>
            <person name="Kim T.-S."/>
            <person name="Lee W.-H."/>
            <person name="Kawkins C."/>
            <person name="Kim C.-K."/>
            <person name="Kim J.S."/>
            <person name="Ahn B.O."/>
            <person name="Rhee S.Y."/>
            <person name="Sohng J.K."/>
        </authorList>
    </citation>
    <scope>NUCLEOTIDE SEQUENCE</scope>
    <source>
        <tissue evidence="1">Leaf</tissue>
    </source>
</reference>
<comment type="caution">
    <text evidence="1">The sequence shown here is derived from an EMBL/GenBank/DDBJ whole genome shotgun (WGS) entry which is preliminary data.</text>
</comment>
<gene>
    <name evidence="1" type="ORF">G2W53_036337</name>
</gene>
<accession>A0A834T4T7</accession>
<dbReference type="Proteomes" id="UP000634136">
    <property type="component" value="Unassembled WGS sequence"/>
</dbReference>
<evidence type="ECO:0000313" key="2">
    <source>
        <dbReference type="Proteomes" id="UP000634136"/>
    </source>
</evidence>
<evidence type="ECO:0000313" key="1">
    <source>
        <dbReference type="EMBL" id="KAF7809594.1"/>
    </source>
</evidence>
<name>A0A834T4T7_9FABA</name>